<sequence>MALAGASHGLDVGFHVIDRKIPSAFKETNIKEVIRIAFRAKSYCTQKHVMIGILYVLIYVWDANIIASNTLPFFYGIKSPFLDGARIL</sequence>
<dbReference type="EMBL" id="JAYMYQ010000001">
    <property type="protein sequence ID" value="KAK7363509.1"/>
    <property type="molecule type" value="Genomic_DNA"/>
</dbReference>
<accession>A0AAN9MYS1</accession>
<name>A0AAN9MYS1_CANGL</name>
<evidence type="ECO:0000313" key="2">
    <source>
        <dbReference type="Proteomes" id="UP001367508"/>
    </source>
</evidence>
<protein>
    <submittedName>
        <fullName evidence="1">Uncharacterized protein</fullName>
    </submittedName>
</protein>
<gene>
    <name evidence="1" type="ORF">VNO77_05653</name>
</gene>
<proteinExistence type="predicted"/>
<dbReference type="Proteomes" id="UP001367508">
    <property type="component" value="Unassembled WGS sequence"/>
</dbReference>
<dbReference type="AlphaFoldDB" id="A0AAN9MYS1"/>
<comment type="caution">
    <text evidence="1">The sequence shown here is derived from an EMBL/GenBank/DDBJ whole genome shotgun (WGS) entry which is preliminary data.</text>
</comment>
<organism evidence="1 2">
    <name type="scientific">Canavalia gladiata</name>
    <name type="common">Sword bean</name>
    <name type="synonym">Dolichos gladiatus</name>
    <dbReference type="NCBI Taxonomy" id="3824"/>
    <lineage>
        <taxon>Eukaryota</taxon>
        <taxon>Viridiplantae</taxon>
        <taxon>Streptophyta</taxon>
        <taxon>Embryophyta</taxon>
        <taxon>Tracheophyta</taxon>
        <taxon>Spermatophyta</taxon>
        <taxon>Magnoliopsida</taxon>
        <taxon>eudicotyledons</taxon>
        <taxon>Gunneridae</taxon>
        <taxon>Pentapetalae</taxon>
        <taxon>rosids</taxon>
        <taxon>fabids</taxon>
        <taxon>Fabales</taxon>
        <taxon>Fabaceae</taxon>
        <taxon>Papilionoideae</taxon>
        <taxon>50 kb inversion clade</taxon>
        <taxon>NPAAA clade</taxon>
        <taxon>indigoferoid/millettioid clade</taxon>
        <taxon>Phaseoleae</taxon>
        <taxon>Canavalia</taxon>
    </lineage>
</organism>
<evidence type="ECO:0000313" key="1">
    <source>
        <dbReference type="EMBL" id="KAK7363509.1"/>
    </source>
</evidence>
<keyword evidence="2" id="KW-1185">Reference proteome</keyword>
<reference evidence="1 2" key="1">
    <citation type="submission" date="2024-01" db="EMBL/GenBank/DDBJ databases">
        <title>The genomes of 5 underutilized Papilionoideae crops provide insights into root nodulation and disease resistanc.</title>
        <authorList>
            <person name="Jiang F."/>
        </authorList>
    </citation>
    <scope>NUCLEOTIDE SEQUENCE [LARGE SCALE GENOMIC DNA]</scope>
    <source>
        <strain evidence="1">LVBAO_FW01</strain>
        <tissue evidence="1">Leaves</tissue>
    </source>
</reference>